<dbReference type="EMBL" id="SNRW01001994">
    <property type="protein sequence ID" value="KAA6394256.1"/>
    <property type="molecule type" value="Genomic_DNA"/>
</dbReference>
<proteinExistence type="predicted"/>
<gene>
    <name evidence="2" type="ORF">EZS28_010218</name>
</gene>
<dbReference type="AlphaFoldDB" id="A0A5J4WHT3"/>
<keyword evidence="1" id="KW-0175">Coiled coil</keyword>
<organism evidence="2 3">
    <name type="scientific">Streblomastix strix</name>
    <dbReference type="NCBI Taxonomy" id="222440"/>
    <lineage>
        <taxon>Eukaryota</taxon>
        <taxon>Metamonada</taxon>
        <taxon>Preaxostyla</taxon>
        <taxon>Oxymonadida</taxon>
        <taxon>Streblomastigidae</taxon>
        <taxon>Streblomastix</taxon>
    </lineage>
</organism>
<reference evidence="2 3" key="1">
    <citation type="submission" date="2019-03" db="EMBL/GenBank/DDBJ databases">
        <title>Single cell metagenomics reveals metabolic interactions within the superorganism composed of flagellate Streblomastix strix and complex community of Bacteroidetes bacteria on its surface.</title>
        <authorList>
            <person name="Treitli S.C."/>
            <person name="Kolisko M."/>
            <person name="Husnik F."/>
            <person name="Keeling P."/>
            <person name="Hampl V."/>
        </authorList>
    </citation>
    <scope>NUCLEOTIDE SEQUENCE [LARGE SCALE GENOMIC DNA]</scope>
    <source>
        <strain evidence="2">ST1C</strain>
    </source>
</reference>
<name>A0A5J4WHT3_9EUKA</name>
<evidence type="ECO:0000313" key="2">
    <source>
        <dbReference type="EMBL" id="KAA6394256.1"/>
    </source>
</evidence>
<evidence type="ECO:0000256" key="1">
    <source>
        <dbReference type="SAM" id="Coils"/>
    </source>
</evidence>
<dbReference type="Proteomes" id="UP000324800">
    <property type="component" value="Unassembled WGS sequence"/>
</dbReference>
<evidence type="ECO:0000313" key="3">
    <source>
        <dbReference type="Proteomes" id="UP000324800"/>
    </source>
</evidence>
<protein>
    <submittedName>
        <fullName evidence="2">Uncharacterized protein</fullName>
    </submittedName>
</protein>
<feature type="coiled-coil region" evidence="1">
    <location>
        <begin position="209"/>
        <end position="275"/>
    </location>
</feature>
<comment type="caution">
    <text evidence="2">The sequence shown here is derived from an EMBL/GenBank/DDBJ whole genome shotgun (WGS) entry which is preliminary data.</text>
</comment>
<accession>A0A5J4WHT3</accession>
<sequence length="525" mass="59786">MEPETSVATGNSEADSAWWIGTELDLSYLGEQNLINLAALSHNTKDFISKYVTSKNISQLKKDVQNALQTTEEYASDFAERVVEYFSSNFNTENSPSSDAKEPEAVVVADQIPENIPSLPNVVATVPTEDRIADAHESDDNKEKEKEKEHIEVVNVIIEPEPEQEVHIGLQQTDAQLPLQVQNVDLTQQFIQIRAETRDIARSTVKDFSEQTQKQMSGLHDDIKFLQENQKKLVESFNQLRSFVEDFSQRIEQRINKQEAKIDTIEQRFQNLDMNMNRGPLIGNGPNLQFPGVPLVPVQQQPQMFPYKTIGPVVGTTPTQVQIQPQTNPQTSIAVQQQRDNQYPAQEINELMNQTNFQVIDRDKANIQITGKAIKFNKNETVVFLDYLSLDNIVSITWRAYFQGEPRFSYGFMMDNENVANNTQSLNTAVSYNSNGNILVKQRREYSEPIRSGDLVRIELNNSEHTAQFFKKGVVLPFLIRKISPVNVFFVKAQYGVQVQLMDLREDPIAQASVPPRNRKDLDNY</sequence>